<comment type="similarity">
    <text evidence="1">Belongs to the sigma-70 factor family. ECF subfamily.</text>
</comment>
<dbReference type="AlphaFoldDB" id="A0A249MV48"/>
<dbReference type="NCBIfam" id="TIGR02937">
    <property type="entry name" value="sigma70-ECF"/>
    <property type="match status" value="1"/>
</dbReference>
<evidence type="ECO:0000313" key="7">
    <source>
        <dbReference type="EMBL" id="ASY45065.1"/>
    </source>
</evidence>
<dbReference type="InterPro" id="IPR013249">
    <property type="entry name" value="RNA_pol_sigma70_r4_t2"/>
</dbReference>
<sequence>MSFEHDLLAILPRLRRFAASLSRDRADGDDLCQAALERALKARDQWQPGTRLDSWIYRIMRNLWIDEARARQRAARTFAPEEAGEHVGHAGDHDIETHMRLSDVDRAMQALPDEQREAIALVLVEGLSYKEAAAVLGVPMGTLTSRLVRGRGALIELMGEAA</sequence>
<evidence type="ECO:0000256" key="3">
    <source>
        <dbReference type="ARBA" id="ARBA00023082"/>
    </source>
</evidence>
<keyword evidence="2" id="KW-0805">Transcription regulation</keyword>
<evidence type="ECO:0000256" key="4">
    <source>
        <dbReference type="ARBA" id="ARBA00023163"/>
    </source>
</evidence>
<dbReference type="SUPFAM" id="SSF88659">
    <property type="entry name" value="Sigma3 and sigma4 domains of RNA polymerase sigma factors"/>
    <property type="match status" value="1"/>
</dbReference>
<dbReference type="InterPro" id="IPR007627">
    <property type="entry name" value="RNA_pol_sigma70_r2"/>
</dbReference>
<dbReference type="RefSeq" id="WP_017182521.1">
    <property type="nucleotide sequence ID" value="NZ_CP022745.1"/>
</dbReference>
<dbReference type="Gene3D" id="1.10.10.10">
    <property type="entry name" value="Winged helix-like DNA-binding domain superfamily/Winged helix DNA-binding domain"/>
    <property type="match status" value="1"/>
</dbReference>
<dbReference type="Pfam" id="PF08281">
    <property type="entry name" value="Sigma70_r4_2"/>
    <property type="match status" value="1"/>
</dbReference>
<dbReference type="PANTHER" id="PTHR43133:SF25">
    <property type="entry name" value="RNA POLYMERASE SIGMA FACTOR RFAY-RELATED"/>
    <property type="match status" value="1"/>
</dbReference>
<organism evidence="7 8">
    <name type="scientific">Sphingobium xenophagum</name>
    <dbReference type="NCBI Taxonomy" id="121428"/>
    <lineage>
        <taxon>Bacteria</taxon>
        <taxon>Pseudomonadati</taxon>
        <taxon>Pseudomonadota</taxon>
        <taxon>Alphaproteobacteria</taxon>
        <taxon>Sphingomonadales</taxon>
        <taxon>Sphingomonadaceae</taxon>
        <taxon>Sphingobium</taxon>
    </lineage>
</organism>
<proteinExistence type="inferred from homology"/>
<accession>A0A249MV48</accession>
<name>A0A249MV48_SPHXE</name>
<dbReference type="GO" id="GO:0016987">
    <property type="term" value="F:sigma factor activity"/>
    <property type="evidence" value="ECO:0007669"/>
    <property type="project" value="UniProtKB-KW"/>
</dbReference>
<evidence type="ECO:0000259" key="5">
    <source>
        <dbReference type="Pfam" id="PF04542"/>
    </source>
</evidence>
<dbReference type="InterPro" id="IPR013325">
    <property type="entry name" value="RNA_pol_sigma_r2"/>
</dbReference>
<gene>
    <name evidence="7" type="ORF">CJD35_11905</name>
</gene>
<keyword evidence="4" id="KW-0804">Transcription</keyword>
<evidence type="ECO:0000313" key="8">
    <source>
        <dbReference type="Proteomes" id="UP000217141"/>
    </source>
</evidence>
<dbReference type="Proteomes" id="UP000217141">
    <property type="component" value="Chromosome I"/>
</dbReference>
<dbReference type="EMBL" id="CP022745">
    <property type="protein sequence ID" value="ASY45065.1"/>
    <property type="molecule type" value="Genomic_DNA"/>
</dbReference>
<dbReference type="GO" id="GO:0006352">
    <property type="term" value="P:DNA-templated transcription initiation"/>
    <property type="evidence" value="ECO:0007669"/>
    <property type="project" value="InterPro"/>
</dbReference>
<dbReference type="CDD" id="cd06171">
    <property type="entry name" value="Sigma70_r4"/>
    <property type="match status" value="1"/>
</dbReference>
<dbReference type="SUPFAM" id="SSF88946">
    <property type="entry name" value="Sigma2 domain of RNA polymerase sigma factors"/>
    <property type="match status" value="1"/>
</dbReference>
<feature type="domain" description="RNA polymerase sigma-70 region 2" evidence="5">
    <location>
        <begin position="11"/>
        <end position="73"/>
    </location>
</feature>
<feature type="domain" description="RNA polymerase sigma factor 70 region 4 type 2" evidence="6">
    <location>
        <begin position="103"/>
        <end position="154"/>
    </location>
</feature>
<dbReference type="PANTHER" id="PTHR43133">
    <property type="entry name" value="RNA POLYMERASE ECF-TYPE SIGMA FACTO"/>
    <property type="match status" value="1"/>
</dbReference>
<dbReference type="KEGG" id="shyd:CJD35_11905"/>
<keyword evidence="3" id="KW-0731">Sigma factor</keyword>
<dbReference type="InterPro" id="IPR039425">
    <property type="entry name" value="RNA_pol_sigma-70-like"/>
</dbReference>
<evidence type="ECO:0000259" key="6">
    <source>
        <dbReference type="Pfam" id="PF08281"/>
    </source>
</evidence>
<evidence type="ECO:0000256" key="1">
    <source>
        <dbReference type="ARBA" id="ARBA00010641"/>
    </source>
</evidence>
<dbReference type="Pfam" id="PF04542">
    <property type="entry name" value="Sigma70_r2"/>
    <property type="match status" value="1"/>
</dbReference>
<dbReference type="GO" id="GO:0003677">
    <property type="term" value="F:DNA binding"/>
    <property type="evidence" value="ECO:0007669"/>
    <property type="project" value="InterPro"/>
</dbReference>
<protein>
    <submittedName>
        <fullName evidence="7">RNA polymerase sigma factor</fullName>
    </submittedName>
</protein>
<reference evidence="7 8" key="1">
    <citation type="submission" date="2017-08" db="EMBL/GenBank/DDBJ databases">
        <title>Whole Genome Sequence of Sphingobium hydrophobicum C1: Insights into Adaption to the Electronic-waste Contaminated Sediment.</title>
        <authorList>
            <person name="Song D."/>
            <person name="Chen X."/>
            <person name="Xu M."/>
        </authorList>
    </citation>
    <scope>NUCLEOTIDE SEQUENCE [LARGE SCALE GENOMIC DNA]</scope>
    <source>
        <strain evidence="7 8">C1</strain>
    </source>
</reference>
<dbReference type="InterPro" id="IPR013324">
    <property type="entry name" value="RNA_pol_sigma_r3/r4-like"/>
</dbReference>
<dbReference type="InterPro" id="IPR036388">
    <property type="entry name" value="WH-like_DNA-bd_sf"/>
</dbReference>
<dbReference type="InterPro" id="IPR014284">
    <property type="entry name" value="RNA_pol_sigma-70_dom"/>
</dbReference>
<evidence type="ECO:0000256" key="2">
    <source>
        <dbReference type="ARBA" id="ARBA00023015"/>
    </source>
</evidence>
<dbReference type="Gene3D" id="1.10.1740.10">
    <property type="match status" value="1"/>
</dbReference>